<reference evidence="1 2" key="1">
    <citation type="submission" date="2015-09" db="EMBL/GenBank/DDBJ databases">
        <title>Genome sequencing project for genomic taxonomy and phylogenomics of Bacillus-like bacteria.</title>
        <authorList>
            <person name="Liu B."/>
            <person name="Wang J."/>
            <person name="Zhu Y."/>
            <person name="Liu G."/>
            <person name="Chen Q."/>
            <person name="Chen Z."/>
            <person name="Lan J."/>
            <person name="Che J."/>
            <person name="Ge C."/>
            <person name="Shi H."/>
            <person name="Pan Z."/>
            <person name="Liu X."/>
        </authorList>
    </citation>
    <scope>NUCLEOTIDE SEQUENCE [LARGE SCALE GENOMIC DNA]</scope>
    <source>
        <strain evidence="1 2">FJAT-18043</strain>
    </source>
</reference>
<accession>A0A0Q3QQN1</accession>
<dbReference type="EMBL" id="LJIX01000006">
    <property type="protein sequence ID" value="KQL20473.1"/>
    <property type="molecule type" value="Genomic_DNA"/>
</dbReference>
<comment type="caution">
    <text evidence="1">The sequence shown here is derived from an EMBL/GenBank/DDBJ whole genome shotgun (WGS) entry which is preliminary data.</text>
</comment>
<dbReference type="RefSeq" id="WP_056685623.1">
    <property type="nucleotide sequence ID" value="NZ_LJIX01000006.1"/>
</dbReference>
<protein>
    <submittedName>
        <fullName evidence="1">Uncharacterized protein</fullName>
    </submittedName>
</protein>
<proteinExistence type="predicted"/>
<dbReference type="PATRIC" id="fig|1637975.4.peg.3764"/>
<keyword evidence="2" id="KW-1185">Reference proteome</keyword>
<evidence type="ECO:0000313" key="2">
    <source>
        <dbReference type="Proteomes" id="UP000050996"/>
    </source>
</evidence>
<dbReference type="AlphaFoldDB" id="A0A0Q3QQN1"/>
<dbReference type="Proteomes" id="UP000050996">
    <property type="component" value="Unassembled WGS sequence"/>
</dbReference>
<organism evidence="1 2">
    <name type="scientific">Cytobacillus solani</name>
    <dbReference type="NCBI Taxonomy" id="1637975"/>
    <lineage>
        <taxon>Bacteria</taxon>
        <taxon>Bacillati</taxon>
        <taxon>Bacillota</taxon>
        <taxon>Bacilli</taxon>
        <taxon>Bacillales</taxon>
        <taxon>Bacillaceae</taxon>
        <taxon>Cytobacillus</taxon>
    </lineage>
</organism>
<dbReference type="STRING" id="1637975.AN957_19025"/>
<sequence length="91" mass="10561">MPIYRKKPVEIEAWQFTKKNFTKGVPEFIRHAPNKPVTLYSQYAGEVIFGEIQTLEGLMKVSEGDYIIKGVQGEFYPCKPEIFKKTYVLVE</sequence>
<gene>
    <name evidence="1" type="ORF">AN957_19025</name>
</gene>
<evidence type="ECO:0000313" key="1">
    <source>
        <dbReference type="EMBL" id="KQL20473.1"/>
    </source>
</evidence>
<name>A0A0Q3QQN1_9BACI</name>